<evidence type="ECO:0000256" key="7">
    <source>
        <dbReference type="RuleBase" id="RU361216"/>
    </source>
</evidence>
<dbReference type="Pfam" id="PF00375">
    <property type="entry name" value="SDF"/>
    <property type="match status" value="1"/>
</dbReference>
<comment type="subcellular location">
    <subcellularLocation>
        <location evidence="1">Cell membrane</location>
        <topology evidence="1">Multi-pass membrane protein</topology>
    </subcellularLocation>
    <subcellularLocation>
        <location evidence="7">Membrane</location>
        <topology evidence="7">Multi-pass membrane protein</topology>
    </subcellularLocation>
</comment>
<dbReference type="PANTHER" id="PTHR42865">
    <property type="entry name" value="PROTON/GLUTAMATE-ASPARTATE SYMPORTER"/>
    <property type="match status" value="1"/>
</dbReference>
<feature type="transmembrane region" description="Helical" evidence="7">
    <location>
        <begin position="149"/>
        <end position="174"/>
    </location>
</feature>
<dbReference type="Gene3D" id="1.10.3860.10">
    <property type="entry name" value="Sodium:dicarboxylate symporter"/>
    <property type="match status" value="1"/>
</dbReference>
<dbReference type="PRINTS" id="PR00173">
    <property type="entry name" value="EDTRNSPORT"/>
</dbReference>
<feature type="transmembrane region" description="Helical" evidence="7">
    <location>
        <begin position="417"/>
        <end position="441"/>
    </location>
</feature>
<gene>
    <name evidence="9" type="ORF">N0F65_002470</name>
</gene>
<comment type="similarity">
    <text evidence="7">Belongs to the dicarboxylate/amino acid:cation symporter (DAACS) (TC 2.A.23) family.</text>
</comment>
<feature type="transmembrane region" description="Helical" evidence="7">
    <location>
        <begin position="75"/>
        <end position="93"/>
    </location>
</feature>
<keyword evidence="3" id="KW-1003">Cell membrane</keyword>
<evidence type="ECO:0000313" key="9">
    <source>
        <dbReference type="EMBL" id="DAZ95673.1"/>
    </source>
</evidence>
<evidence type="ECO:0000256" key="1">
    <source>
        <dbReference type="ARBA" id="ARBA00004651"/>
    </source>
</evidence>
<dbReference type="InterPro" id="IPR036458">
    <property type="entry name" value="Na:dicarbo_symporter_sf"/>
</dbReference>
<evidence type="ECO:0000256" key="4">
    <source>
        <dbReference type="ARBA" id="ARBA00022692"/>
    </source>
</evidence>
<protein>
    <recommendedName>
        <fullName evidence="7">Amino acid transporter</fullName>
    </recommendedName>
</protein>
<evidence type="ECO:0000256" key="2">
    <source>
        <dbReference type="ARBA" id="ARBA00022448"/>
    </source>
</evidence>
<reference evidence="9" key="1">
    <citation type="submission" date="2022-11" db="EMBL/GenBank/DDBJ databases">
        <authorList>
            <person name="Morgan W.R."/>
            <person name="Tartar A."/>
        </authorList>
    </citation>
    <scope>NUCLEOTIDE SEQUENCE</scope>
    <source>
        <strain evidence="9">ARSEF 373</strain>
    </source>
</reference>
<feature type="transmembrane region" description="Helical" evidence="7">
    <location>
        <begin position="294"/>
        <end position="322"/>
    </location>
</feature>
<accession>A0AAV2YPH9</accession>
<name>A0AAV2YPH9_9STRA</name>
<dbReference type="AlphaFoldDB" id="A0AAV2YPH9"/>
<keyword evidence="7" id="KW-0769">Symport</keyword>
<dbReference type="GO" id="GO:0005886">
    <property type="term" value="C:plasma membrane"/>
    <property type="evidence" value="ECO:0007669"/>
    <property type="project" value="UniProtKB-SubCell"/>
</dbReference>
<feature type="transmembrane region" description="Helical" evidence="7">
    <location>
        <begin position="342"/>
        <end position="367"/>
    </location>
</feature>
<dbReference type="GO" id="GO:0015293">
    <property type="term" value="F:symporter activity"/>
    <property type="evidence" value="ECO:0007669"/>
    <property type="project" value="UniProtKB-UniRule"/>
</dbReference>
<evidence type="ECO:0000256" key="6">
    <source>
        <dbReference type="ARBA" id="ARBA00023136"/>
    </source>
</evidence>
<keyword evidence="4 7" id="KW-0812">Transmembrane</keyword>
<feature type="region of interest" description="Disordered" evidence="8">
    <location>
        <begin position="1"/>
        <end position="22"/>
    </location>
</feature>
<evidence type="ECO:0000256" key="5">
    <source>
        <dbReference type="ARBA" id="ARBA00022989"/>
    </source>
</evidence>
<keyword evidence="2 7" id="KW-0813">Transport</keyword>
<dbReference type="EMBL" id="DAKRPA010000195">
    <property type="protein sequence ID" value="DAZ95673.1"/>
    <property type="molecule type" value="Genomic_DNA"/>
</dbReference>
<keyword evidence="6 7" id="KW-0472">Membrane</keyword>
<dbReference type="InterPro" id="IPR001991">
    <property type="entry name" value="Na-dicarboxylate_symporter"/>
</dbReference>
<dbReference type="FunFam" id="1.10.3860.10:FF:000013">
    <property type="entry name" value="Amino acid transporter"/>
    <property type="match status" value="1"/>
</dbReference>
<comment type="caution">
    <text evidence="9">The sequence shown here is derived from an EMBL/GenBank/DDBJ whole genome shotgun (WGS) entry which is preliminary data.</text>
</comment>
<dbReference type="Proteomes" id="UP001146120">
    <property type="component" value="Unassembled WGS sequence"/>
</dbReference>
<evidence type="ECO:0000256" key="3">
    <source>
        <dbReference type="ARBA" id="ARBA00022475"/>
    </source>
</evidence>
<feature type="transmembrane region" description="Helical" evidence="7">
    <location>
        <begin position="453"/>
        <end position="471"/>
    </location>
</feature>
<reference evidence="9" key="2">
    <citation type="journal article" date="2023" name="Microbiol Resour">
        <title>Decontamination and Annotation of the Draft Genome Sequence of the Oomycete Lagenidium giganteum ARSEF 373.</title>
        <authorList>
            <person name="Morgan W.R."/>
            <person name="Tartar A."/>
        </authorList>
    </citation>
    <scope>NUCLEOTIDE SEQUENCE</scope>
    <source>
        <strain evidence="9">ARSEF 373</strain>
    </source>
</reference>
<proteinExistence type="inferred from homology"/>
<feature type="transmembrane region" description="Helical" evidence="7">
    <location>
        <begin position="113"/>
        <end position="137"/>
    </location>
</feature>
<dbReference type="SUPFAM" id="SSF118215">
    <property type="entry name" value="Proton glutamate symport protein"/>
    <property type="match status" value="1"/>
</dbReference>
<dbReference type="PANTHER" id="PTHR42865:SF7">
    <property type="entry name" value="PROTON_GLUTAMATE-ASPARTATE SYMPORTER"/>
    <property type="match status" value="1"/>
</dbReference>
<feature type="transmembrane region" description="Helical" evidence="7">
    <location>
        <begin position="379"/>
        <end position="397"/>
    </location>
</feature>
<organism evidence="9 10">
    <name type="scientific">Lagenidium giganteum</name>
    <dbReference type="NCBI Taxonomy" id="4803"/>
    <lineage>
        <taxon>Eukaryota</taxon>
        <taxon>Sar</taxon>
        <taxon>Stramenopiles</taxon>
        <taxon>Oomycota</taxon>
        <taxon>Peronosporomycetes</taxon>
        <taxon>Pythiales</taxon>
        <taxon>Pythiaceae</taxon>
    </lineage>
</organism>
<feature type="transmembrane region" description="Helical" evidence="7">
    <location>
        <begin position="477"/>
        <end position="501"/>
    </location>
</feature>
<sequence>MMRKDSLSSINPPPPQHPSEVDKSIVSDVSAPQYEFLGLDAFQTKQPVTKHDLPEGVGVKDMLTSSWDSANHMRVWKVVLAAVVGAVVGIVLARNSVPSDLTKWVALPGELFINSLKCLFVPTVFCSIVGSVGELISAGKAAAIGGRTVLYFTMASLTSSTIGTLFGALFSFLFKAQTVIMSDAVPIQLHLQCPSGNYLASSANEVLQCTDTNGTSIESLFSMNDTSKFFTLTKVNYAKLTVSEQVFAILYDLIPSNILDAFANGSTLSVISFALLFGVAVVRSADRTADADNYALLLVTHVNIMLRMLINIVIKYIPFAIISLVAGSMASYGASAKLLESVGFLILILAAALLTLVIPVMGSALFLTTGRNIFSYLRHIIPAQVFIFGCSSSIATLPMTMRCVDSTREVSPALSRFVLSVGATSNLNGTAAYMPLVCIFMAKLGGYEERLTMVTYVMLAFVGAIASYGVAPVPHSGLVMVITVWRTVFGIDVPPVFSLLVGADWILGRMRAIVNITNDTIIARIIADQCDETTLQELNDYDDGLCTPPCNTPTQEVLEASKQVQPRLI</sequence>
<feature type="transmembrane region" description="Helical" evidence="7">
    <location>
        <begin position="261"/>
        <end position="282"/>
    </location>
</feature>
<keyword evidence="5 7" id="KW-1133">Transmembrane helix</keyword>
<evidence type="ECO:0000256" key="8">
    <source>
        <dbReference type="SAM" id="MobiDB-lite"/>
    </source>
</evidence>
<evidence type="ECO:0000313" key="10">
    <source>
        <dbReference type="Proteomes" id="UP001146120"/>
    </source>
</evidence>
<keyword evidence="10" id="KW-1185">Reference proteome</keyword>